<feature type="region of interest" description="Disordered" evidence="1">
    <location>
        <begin position="1"/>
        <end position="54"/>
    </location>
</feature>
<gene>
    <name evidence="2" type="ORF">ARTHRO_40673</name>
</gene>
<proteinExistence type="predicted"/>
<name>A0A9P1KHJ4_9CYAN</name>
<dbReference type="EMBL" id="FO818640">
    <property type="protein sequence ID" value="CDM96267.1"/>
    <property type="molecule type" value="Genomic_DNA"/>
</dbReference>
<protein>
    <submittedName>
        <fullName evidence="2">Uncharacterized protein</fullName>
    </submittedName>
</protein>
<evidence type="ECO:0000256" key="1">
    <source>
        <dbReference type="SAM" id="MobiDB-lite"/>
    </source>
</evidence>
<organism evidence="2 3">
    <name type="scientific">Limnospira indica PCC 8005</name>
    <dbReference type="NCBI Taxonomy" id="376219"/>
    <lineage>
        <taxon>Bacteria</taxon>
        <taxon>Bacillati</taxon>
        <taxon>Cyanobacteriota</taxon>
        <taxon>Cyanophyceae</taxon>
        <taxon>Oscillatoriophycideae</taxon>
        <taxon>Oscillatoriales</taxon>
        <taxon>Sirenicapillariaceae</taxon>
        <taxon>Limnospira</taxon>
    </lineage>
</organism>
<keyword evidence="3" id="KW-1185">Reference proteome</keyword>
<sequence>MGATQCPTLPIPRQGTETEGLAGDLPTCPDGGCPTLPIPRQGTETPPSQRGYLR</sequence>
<evidence type="ECO:0000313" key="3">
    <source>
        <dbReference type="Proteomes" id="UP000032946"/>
    </source>
</evidence>
<reference evidence="2 3" key="1">
    <citation type="submission" date="2014-02" db="EMBL/GenBank/DDBJ databases">
        <authorList>
            <person name="Genoscope - CEA"/>
        </authorList>
    </citation>
    <scope>NUCLEOTIDE SEQUENCE [LARGE SCALE GENOMIC DNA]</scope>
    <source>
        <strain evidence="2 3">PCC 8005</strain>
    </source>
</reference>
<evidence type="ECO:0000313" key="2">
    <source>
        <dbReference type="EMBL" id="CDM96267.1"/>
    </source>
</evidence>
<accession>A0A9P1KHJ4</accession>
<dbReference type="Proteomes" id="UP000032946">
    <property type="component" value="Chromosome"/>
</dbReference>
<dbReference type="AlphaFoldDB" id="A0A9P1KHJ4"/>